<dbReference type="GO" id="GO:0020037">
    <property type="term" value="F:heme binding"/>
    <property type="evidence" value="ECO:0007669"/>
    <property type="project" value="InterPro"/>
</dbReference>
<keyword evidence="2 7" id="KW-0349">Heme</keyword>
<reference evidence="9 10" key="1">
    <citation type="submission" date="2019-12" db="EMBL/GenBank/DDBJ databases">
        <title>Whole genome shotgun sequence of Streptomyces caniferus NBRC 15389.</title>
        <authorList>
            <person name="Ichikawa N."/>
            <person name="Kimura A."/>
            <person name="Kitahashi Y."/>
            <person name="Komaki H."/>
            <person name="Tamura T."/>
        </authorList>
    </citation>
    <scope>NUCLEOTIDE SEQUENCE [LARGE SCALE GENOMIC DNA]</scope>
    <source>
        <strain evidence="9 10">NBRC 15389</strain>
    </source>
</reference>
<dbReference type="PANTHER" id="PTHR46696">
    <property type="entry name" value="P450, PUTATIVE (EUROFUNG)-RELATED"/>
    <property type="match status" value="1"/>
</dbReference>
<dbReference type="FunFam" id="1.10.630.10:FF:000018">
    <property type="entry name" value="Cytochrome P450 monooxygenase"/>
    <property type="match status" value="1"/>
</dbReference>
<dbReference type="InterPro" id="IPR002397">
    <property type="entry name" value="Cyt_P450_B"/>
</dbReference>
<gene>
    <name evidence="9" type="ORF">Scani_47260</name>
</gene>
<feature type="coiled-coil region" evidence="8">
    <location>
        <begin position="181"/>
        <end position="208"/>
    </location>
</feature>
<keyword evidence="3 7" id="KW-0479">Metal-binding</keyword>
<dbReference type="SUPFAM" id="SSF48264">
    <property type="entry name" value="Cytochrome P450"/>
    <property type="match status" value="1"/>
</dbReference>
<dbReference type="PANTHER" id="PTHR46696:SF1">
    <property type="entry name" value="CYTOCHROME P450 YJIB-RELATED"/>
    <property type="match status" value="1"/>
</dbReference>
<dbReference type="OrthoDB" id="4133219at2"/>
<dbReference type="CDD" id="cd20625">
    <property type="entry name" value="CYP164-like"/>
    <property type="match status" value="1"/>
</dbReference>
<dbReference type="GO" id="GO:0004497">
    <property type="term" value="F:monooxygenase activity"/>
    <property type="evidence" value="ECO:0007669"/>
    <property type="project" value="UniProtKB-KW"/>
</dbReference>
<dbReference type="Pfam" id="PF00067">
    <property type="entry name" value="p450"/>
    <property type="match status" value="1"/>
</dbReference>
<comment type="similarity">
    <text evidence="1 7">Belongs to the cytochrome P450 family.</text>
</comment>
<dbReference type="PRINTS" id="PR00385">
    <property type="entry name" value="P450"/>
</dbReference>
<dbReference type="Proteomes" id="UP000435837">
    <property type="component" value="Unassembled WGS sequence"/>
</dbReference>
<dbReference type="GO" id="GO:0016705">
    <property type="term" value="F:oxidoreductase activity, acting on paired donors, with incorporation or reduction of molecular oxygen"/>
    <property type="evidence" value="ECO:0007669"/>
    <property type="project" value="InterPro"/>
</dbReference>
<evidence type="ECO:0000256" key="4">
    <source>
        <dbReference type="ARBA" id="ARBA00023002"/>
    </source>
</evidence>
<name>A0A640SBQ3_9ACTN</name>
<evidence type="ECO:0000256" key="5">
    <source>
        <dbReference type="ARBA" id="ARBA00023004"/>
    </source>
</evidence>
<evidence type="ECO:0000256" key="1">
    <source>
        <dbReference type="ARBA" id="ARBA00010617"/>
    </source>
</evidence>
<protein>
    <submittedName>
        <fullName evidence="9">Cytochrome P450</fullName>
    </submittedName>
</protein>
<evidence type="ECO:0000313" key="10">
    <source>
        <dbReference type="Proteomes" id="UP000435837"/>
    </source>
</evidence>
<dbReference type="AlphaFoldDB" id="A0A640SBQ3"/>
<sequence>MTATTTTPTASTAHQHTATVLFAQGLRYEHRADPYPYYEQLLRQPVVRMDDGTWLAGGHREISLLLRDPRISADRLPPPQQRPIRKSLLVEDPPRHDQLRHLVTQQFVPRIMGMRDHIEALVTGLLDAHTSARPGQLDVVADLAYPLPVTVICELLGVPREDEALFGSLARRLTRGLDPIDTQTEDEIRELQQTRNELQQYLEGLIARHDTAPGDDLLAGLMHSHGPEGPIDPIDLRVTLGLLLIAGHETTVNLIANGTLALLRHPDALARLRTDPDLATPLVEEVLRYDPPVQMSGRSTLADIDLAGTTIPKGSRIRLLLAAGNRDPRRFADPDRFVADRTDNAHLGFGGGIHYCIGATLARAEAQIALTALARRLESPRLVADPPPYRENAILRGPESLPVSFTRLIADDGGAG</sequence>
<evidence type="ECO:0000256" key="7">
    <source>
        <dbReference type="RuleBase" id="RU000461"/>
    </source>
</evidence>
<organism evidence="9 10">
    <name type="scientific">Streptomyces caniferus</name>
    <dbReference type="NCBI Taxonomy" id="285557"/>
    <lineage>
        <taxon>Bacteria</taxon>
        <taxon>Bacillati</taxon>
        <taxon>Actinomycetota</taxon>
        <taxon>Actinomycetes</taxon>
        <taxon>Kitasatosporales</taxon>
        <taxon>Streptomycetaceae</taxon>
        <taxon>Streptomyces</taxon>
    </lineage>
</organism>
<dbReference type="EMBL" id="BLIN01000005">
    <property type="protein sequence ID" value="GFE08458.1"/>
    <property type="molecule type" value="Genomic_DNA"/>
</dbReference>
<dbReference type="GO" id="GO:0005506">
    <property type="term" value="F:iron ion binding"/>
    <property type="evidence" value="ECO:0007669"/>
    <property type="project" value="InterPro"/>
</dbReference>
<dbReference type="RefSeq" id="WP_159479288.1">
    <property type="nucleotide sequence ID" value="NZ_BAAATH010000015.1"/>
</dbReference>
<evidence type="ECO:0000256" key="2">
    <source>
        <dbReference type="ARBA" id="ARBA00022617"/>
    </source>
</evidence>
<proteinExistence type="inferred from homology"/>
<dbReference type="PROSITE" id="PS00086">
    <property type="entry name" value="CYTOCHROME_P450"/>
    <property type="match status" value="1"/>
</dbReference>
<evidence type="ECO:0000313" key="9">
    <source>
        <dbReference type="EMBL" id="GFE08458.1"/>
    </source>
</evidence>
<keyword evidence="4 7" id="KW-0560">Oxidoreductase</keyword>
<dbReference type="InterPro" id="IPR036396">
    <property type="entry name" value="Cyt_P450_sf"/>
</dbReference>
<evidence type="ECO:0000256" key="3">
    <source>
        <dbReference type="ARBA" id="ARBA00022723"/>
    </source>
</evidence>
<dbReference type="InterPro" id="IPR001128">
    <property type="entry name" value="Cyt_P450"/>
</dbReference>
<dbReference type="InterPro" id="IPR017972">
    <property type="entry name" value="Cyt_P450_CS"/>
</dbReference>
<keyword evidence="5 7" id="KW-0408">Iron</keyword>
<keyword evidence="6 7" id="KW-0503">Monooxygenase</keyword>
<dbReference type="PRINTS" id="PR00359">
    <property type="entry name" value="BP450"/>
</dbReference>
<accession>A0A640SBQ3</accession>
<comment type="caution">
    <text evidence="9">The sequence shown here is derived from an EMBL/GenBank/DDBJ whole genome shotgun (WGS) entry which is preliminary data.</text>
</comment>
<dbReference type="Gene3D" id="1.10.630.10">
    <property type="entry name" value="Cytochrome P450"/>
    <property type="match status" value="1"/>
</dbReference>
<keyword evidence="8" id="KW-0175">Coiled coil</keyword>
<evidence type="ECO:0000256" key="6">
    <source>
        <dbReference type="ARBA" id="ARBA00023033"/>
    </source>
</evidence>
<evidence type="ECO:0000256" key="8">
    <source>
        <dbReference type="SAM" id="Coils"/>
    </source>
</evidence>